<reference evidence="9 10" key="1">
    <citation type="journal article" date="2024" name="Genome Biol. Evol.">
        <title>Chromosome-level genome assembly of the viviparous eelpout Zoarces viviparus.</title>
        <authorList>
            <person name="Fuhrmann N."/>
            <person name="Brasseur M.V."/>
            <person name="Bakowski C.E."/>
            <person name="Podsiadlowski L."/>
            <person name="Prost S."/>
            <person name="Krehenwinkel H."/>
            <person name="Mayer C."/>
        </authorList>
    </citation>
    <scope>NUCLEOTIDE SEQUENCE [LARGE SCALE GENOMIC DNA]</scope>
    <source>
        <strain evidence="9">NO-MEL_2022_Ind0_liver</strain>
    </source>
</reference>
<dbReference type="AlphaFoldDB" id="A0AAW1G770"/>
<dbReference type="CDD" id="cd14660">
    <property type="entry name" value="E2F_DD"/>
    <property type="match status" value="1"/>
</dbReference>
<dbReference type="PANTHER" id="PTHR12081:SF18">
    <property type="entry name" value="TRANSCRIPTION FACTOR E2F2-RELATED"/>
    <property type="match status" value="1"/>
</dbReference>
<evidence type="ECO:0000256" key="2">
    <source>
        <dbReference type="ARBA" id="ARBA00023015"/>
    </source>
</evidence>
<accession>A0AAW1G770</accession>
<dbReference type="EMBL" id="JBCEZU010000001">
    <property type="protein sequence ID" value="KAK9542701.1"/>
    <property type="molecule type" value="Genomic_DNA"/>
</dbReference>
<keyword evidence="2 5" id="KW-0805">Transcription regulation</keyword>
<protein>
    <recommendedName>
        <fullName evidence="8">E2F/DP family winged-helix DNA-binding domain-containing protein</fullName>
    </recommendedName>
</protein>
<dbReference type="PANTHER" id="PTHR12081">
    <property type="entry name" value="TRANSCRIPTION FACTOR E2F"/>
    <property type="match status" value="1"/>
</dbReference>
<keyword evidence="5" id="KW-0539">Nucleus</keyword>
<keyword evidence="3 5" id="KW-0238">DNA-binding</keyword>
<evidence type="ECO:0000313" key="9">
    <source>
        <dbReference type="EMBL" id="KAK9542701.1"/>
    </source>
</evidence>
<keyword evidence="4 5" id="KW-0804">Transcription</keyword>
<dbReference type="InterPro" id="IPR037241">
    <property type="entry name" value="E2F-DP_heterodim"/>
</dbReference>
<dbReference type="Gene3D" id="1.10.10.10">
    <property type="entry name" value="Winged helix-like DNA-binding domain superfamily/Winged helix DNA-binding domain"/>
    <property type="match status" value="1"/>
</dbReference>
<dbReference type="SUPFAM" id="SSF144074">
    <property type="entry name" value="E2F-DP heterodimerization region"/>
    <property type="match status" value="1"/>
</dbReference>
<evidence type="ECO:0000256" key="7">
    <source>
        <dbReference type="SAM" id="MobiDB-lite"/>
    </source>
</evidence>
<evidence type="ECO:0000313" key="10">
    <source>
        <dbReference type="Proteomes" id="UP001488805"/>
    </source>
</evidence>
<keyword evidence="6" id="KW-0175">Coiled coil</keyword>
<dbReference type="Pfam" id="PF02319">
    <property type="entry name" value="WHD_E2F_TDP"/>
    <property type="match status" value="1"/>
</dbReference>
<dbReference type="InterPro" id="IPR003316">
    <property type="entry name" value="E2F_WHTH_DNA-bd_dom"/>
</dbReference>
<feature type="region of interest" description="Disordered" evidence="7">
    <location>
        <begin position="314"/>
        <end position="335"/>
    </location>
</feature>
<dbReference type="SMART" id="SM01372">
    <property type="entry name" value="E2F_TDP"/>
    <property type="match status" value="1"/>
</dbReference>
<dbReference type="GO" id="GO:0000978">
    <property type="term" value="F:RNA polymerase II cis-regulatory region sequence-specific DNA binding"/>
    <property type="evidence" value="ECO:0007669"/>
    <property type="project" value="InterPro"/>
</dbReference>
<dbReference type="SUPFAM" id="SSF46785">
    <property type="entry name" value="Winged helix' DNA-binding domain"/>
    <property type="match status" value="1"/>
</dbReference>
<dbReference type="GO" id="GO:0046983">
    <property type="term" value="F:protein dimerization activity"/>
    <property type="evidence" value="ECO:0007669"/>
    <property type="project" value="InterPro"/>
</dbReference>
<feature type="coiled-coil region" evidence="6">
    <location>
        <begin position="96"/>
        <end position="123"/>
    </location>
</feature>
<evidence type="ECO:0000256" key="4">
    <source>
        <dbReference type="ARBA" id="ARBA00023163"/>
    </source>
</evidence>
<organism evidence="9 10">
    <name type="scientific">Zoarces viviparus</name>
    <name type="common">Viviparous eelpout</name>
    <name type="synonym">Blennius viviparus</name>
    <dbReference type="NCBI Taxonomy" id="48416"/>
    <lineage>
        <taxon>Eukaryota</taxon>
        <taxon>Metazoa</taxon>
        <taxon>Chordata</taxon>
        <taxon>Craniata</taxon>
        <taxon>Vertebrata</taxon>
        <taxon>Euteleostomi</taxon>
        <taxon>Actinopterygii</taxon>
        <taxon>Neopterygii</taxon>
        <taxon>Teleostei</taxon>
        <taxon>Neoteleostei</taxon>
        <taxon>Acanthomorphata</taxon>
        <taxon>Eupercaria</taxon>
        <taxon>Perciformes</taxon>
        <taxon>Cottioidei</taxon>
        <taxon>Zoarcales</taxon>
        <taxon>Zoarcidae</taxon>
        <taxon>Zoarcinae</taxon>
        <taxon>Zoarces</taxon>
    </lineage>
</organism>
<dbReference type="InterPro" id="IPR036390">
    <property type="entry name" value="WH_DNA-bd_sf"/>
</dbReference>
<keyword evidence="10" id="KW-1185">Reference proteome</keyword>
<dbReference type="Gene3D" id="6.10.250.540">
    <property type="match status" value="1"/>
</dbReference>
<feature type="domain" description="E2F/DP family winged-helix DNA-binding" evidence="8">
    <location>
        <begin position="23"/>
        <end position="89"/>
    </location>
</feature>
<evidence type="ECO:0000256" key="5">
    <source>
        <dbReference type="RuleBase" id="RU003796"/>
    </source>
</evidence>
<dbReference type="InterPro" id="IPR032198">
    <property type="entry name" value="E2F_CC-MB"/>
</dbReference>
<evidence type="ECO:0000256" key="3">
    <source>
        <dbReference type="ARBA" id="ARBA00023125"/>
    </source>
</evidence>
<gene>
    <name evidence="9" type="ORF">VZT92_000540</name>
</gene>
<proteinExistence type="inferred from homology"/>
<dbReference type="InterPro" id="IPR036388">
    <property type="entry name" value="WH-like_DNA-bd_sf"/>
</dbReference>
<feature type="region of interest" description="Disordered" evidence="7">
    <location>
        <begin position="1"/>
        <end position="23"/>
    </location>
</feature>
<name>A0AAW1G770_ZOAVI</name>
<evidence type="ECO:0000259" key="8">
    <source>
        <dbReference type="SMART" id="SM01372"/>
    </source>
</evidence>
<dbReference type="GO" id="GO:0000981">
    <property type="term" value="F:DNA-binding transcription factor activity, RNA polymerase II-specific"/>
    <property type="evidence" value="ECO:0007669"/>
    <property type="project" value="TreeGrafter"/>
</dbReference>
<dbReference type="Proteomes" id="UP001488805">
    <property type="component" value="Unassembled WGS sequence"/>
</dbReference>
<sequence length="335" mass="37144">MDLEGSPHSPDGETTTPEPKYQRSRRSLTLLATRFVSLIQEAEGGLLDLRDAIRVLAVREKRRIYDITNVLEGVGVIVKISKSIVKWNGTLPGENAYRITNRVMALRAELKDLERKEIMLDQQKFWVEQSIRNTREDCSQYPLNKDIAKSNTLLAVQAPCGTQLDVPIPKAVPNCPAKYQIYLKSINGPIDVVLLNKLSVSSVPVVLPVPPPAELLRSAKSAMFTSDETKGSVAPCQASANIKRGTKSRRTFIEDMLHLQPSSRSNAEPNRTASSELRDLSKELQDLLRPTKAIMNADLLKNLIASDVFSPLRLSPPPSEQEGLSDLIDTPMLNV</sequence>
<comment type="caution">
    <text evidence="9">The sequence shown here is derived from an EMBL/GenBank/DDBJ whole genome shotgun (WGS) entry which is preliminary data.</text>
</comment>
<dbReference type="InterPro" id="IPR015633">
    <property type="entry name" value="E2F"/>
</dbReference>
<evidence type="ECO:0000256" key="1">
    <source>
        <dbReference type="ARBA" id="ARBA00010940"/>
    </source>
</evidence>
<dbReference type="GO" id="GO:0090575">
    <property type="term" value="C:RNA polymerase II transcription regulator complex"/>
    <property type="evidence" value="ECO:0007669"/>
    <property type="project" value="TreeGrafter"/>
</dbReference>
<evidence type="ECO:0000256" key="6">
    <source>
        <dbReference type="SAM" id="Coils"/>
    </source>
</evidence>
<comment type="similarity">
    <text evidence="1 5">Belongs to the E2F/DP family.</text>
</comment>
<dbReference type="Pfam" id="PF16421">
    <property type="entry name" value="E2F_CC-MB"/>
    <property type="match status" value="1"/>
</dbReference>
<comment type="subcellular location">
    <subcellularLocation>
        <location evidence="5">Nucleus</location>
    </subcellularLocation>
</comment>